<dbReference type="Proteomes" id="UP001369815">
    <property type="component" value="Unassembled WGS sequence"/>
</dbReference>
<proteinExistence type="predicted"/>
<dbReference type="EMBL" id="JBANMG010000008">
    <property type="protein sequence ID" value="KAK6949833.1"/>
    <property type="molecule type" value="Genomic_DNA"/>
</dbReference>
<feature type="region of interest" description="Disordered" evidence="1">
    <location>
        <begin position="245"/>
        <end position="436"/>
    </location>
</feature>
<organism evidence="2 3">
    <name type="scientific">Daldinia eschscholtzii</name>
    <dbReference type="NCBI Taxonomy" id="292717"/>
    <lineage>
        <taxon>Eukaryota</taxon>
        <taxon>Fungi</taxon>
        <taxon>Dikarya</taxon>
        <taxon>Ascomycota</taxon>
        <taxon>Pezizomycotina</taxon>
        <taxon>Sordariomycetes</taxon>
        <taxon>Xylariomycetidae</taxon>
        <taxon>Xylariales</taxon>
        <taxon>Hypoxylaceae</taxon>
        <taxon>Daldinia</taxon>
    </lineage>
</organism>
<feature type="region of interest" description="Disordered" evidence="1">
    <location>
        <begin position="546"/>
        <end position="581"/>
    </location>
</feature>
<reference evidence="2 3" key="1">
    <citation type="journal article" date="2024" name="Front Chem Biol">
        <title>Unveiling the potential of Daldinia eschscholtzii MFLUCC 19-0629 through bioactivity and bioinformatics studies for enhanced sustainable agriculture production.</title>
        <authorList>
            <person name="Brooks S."/>
            <person name="Weaver J.A."/>
            <person name="Klomchit A."/>
            <person name="Alharthi S.A."/>
            <person name="Onlamun T."/>
            <person name="Nurani R."/>
            <person name="Vong T.K."/>
            <person name="Alberti F."/>
            <person name="Greco C."/>
        </authorList>
    </citation>
    <scope>NUCLEOTIDE SEQUENCE [LARGE SCALE GENOMIC DNA]</scope>
    <source>
        <strain evidence="2">MFLUCC 19-0629</strain>
    </source>
</reference>
<feature type="compositionally biased region" description="Polar residues" evidence="1">
    <location>
        <begin position="364"/>
        <end position="376"/>
    </location>
</feature>
<feature type="compositionally biased region" description="Acidic residues" evidence="1">
    <location>
        <begin position="567"/>
        <end position="576"/>
    </location>
</feature>
<feature type="region of interest" description="Disordered" evidence="1">
    <location>
        <begin position="1"/>
        <end position="53"/>
    </location>
</feature>
<evidence type="ECO:0000313" key="3">
    <source>
        <dbReference type="Proteomes" id="UP001369815"/>
    </source>
</evidence>
<protein>
    <submittedName>
        <fullName evidence="2">Uncharacterized protein</fullName>
    </submittedName>
</protein>
<dbReference type="AlphaFoldDB" id="A0AAX6MBJ2"/>
<evidence type="ECO:0000313" key="2">
    <source>
        <dbReference type="EMBL" id="KAK6949833.1"/>
    </source>
</evidence>
<keyword evidence="3" id="KW-1185">Reference proteome</keyword>
<evidence type="ECO:0000256" key="1">
    <source>
        <dbReference type="SAM" id="MobiDB-lite"/>
    </source>
</evidence>
<feature type="compositionally biased region" description="Low complexity" evidence="1">
    <location>
        <begin position="254"/>
        <end position="264"/>
    </location>
</feature>
<comment type="caution">
    <text evidence="2">The sequence shown here is derived from an EMBL/GenBank/DDBJ whole genome shotgun (WGS) entry which is preliminary data.</text>
</comment>
<sequence length="593" mass="68141">MTENHGAPPFNGPHRPQVPTPLTGSGGRPVGQPQVSMHQQAFPPRGGFPPVKISDVRRGLMTIDDMREELAEYILLRFEKYPTQSRYDDEGRLRHPTWDQAIISQVQSMSTEEIRRRIQYLNRKTRAPTDKLKTLNPVLQRQIDKVTEELRLQNPDPMNYYWVLVQLDHQLAEIKPYISVPAGNHPQSRRHYSIPMRRAHRHEKENTPRSFKRVSLTTYFKRVPKAEADIPALYEARRTMRFSQNNHTTHPHAQPQQPQQQQQPLPQPQPYHGPDHRTPPSGPGPVEGRPPLGPNTSRPQPIPSHPNGSGPGPRPGPGTKGPPMNNSAGGSGEKVRSTGVKHTKIESESDSSDYSSSDRSFDSQMTLDTSYSSESLNRGRGRGRGRNKNHVAARSLSRKRDRNGFGQGLSEHHRGHHRTHNNHSDIGHGATMPPRRTSSIDIHRVIDDAYLAGVLRERNERARREARHSRLNPRIISGSRLSTAPYGRYIPTSDRQGDIDDEISRLNDLSIGDEDDDYDAVLRRVDSRRRREFEYLVHEGSVLEEDPFDREKPSHLRYSDRPYEESYLTDDSDSEDSLPRRRRRRRRRRRFHY</sequence>
<name>A0AAX6MBJ2_9PEZI</name>
<gene>
    <name evidence="2" type="ORF">Daesc_008155</name>
</gene>
<feature type="compositionally biased region" description="Basic and acidic residues" evidence="1">
    <location>
        <begin position="549"/>
        <end position="564"/>
    </location>
</feature>
<accession>A0AAX6MBJ2</accession>
<feature type="compositionally biased region" description="Basic residues" evidence="1">
    <location>
        <begin position="379"/>
        <end position="401"/>
    </location>
</feature>